<evidence type="ECO:0000256" key="6">
    <source>
        <dbReference type="ARBA" id="ARBA00022857"/>
    </source>
</evidence>
<comment type="pathway">
    <text evidence="2">Siderophore biosynthesis.</text>
</comment>
<accession>A0A3M3CTU6</accession>
<comment type="cofactor">
    <cofactor evidence="1">
        <name>FAD</name>
        <dbReference type="ChEBI" id="CHEBI:57692"/>
    </cofactor>
</comment>
<dbReference type="InterPro" id="IPR036188">
    <property type="entry name" value="FAD/NAD-bd_sf"/>
</dbReference>
<keyword evidence="4" id="KW-0285">Flavoprotein</keyword>
<keyword evidence="7" id="KW-0560">Oxidoreductase</keyword>
<dbReference type="PANTHER" id="PTHR42802:SF1">
    <property type="entry name" value="L-ORNITHINE N(5)-MONOOXYGENASE"/>
    <property type="match status" value="1"/>
</dbReference>
<proteinExistence type="inferred from homology"/>
<organism evidence="8 9">
    <name type="scientific">Pseudomonas syringae pv. pisi</name>
    <dbReference type="NCBI Taxonomy" id="59510"/>
    <lineage>
        <taxon>Bacteria</taxon>
        <taxon>Pseudomonadati</taxon>
        <taxon>Pseudomonadota</taxon>
        <taxon>Gammaproteobacteria</taxon>
        <taxon>Pseudomonadales</taxon>
        <taxon>Pseudomonadaceae</taxon>
        <taxon>Pseudomonas</taxon>
        <taxon>Pseudomonas syringae</taxon>
    </lineage>
</organism>
<dbReference type="SUPFAM" id="SSF51905">
    <property type="entry name" value="FAD/NAD(P)-binding domain"/>
    <property type="match status" value="1"/>
</dbReference>
<sequence>MPLDSQERGISNMNDSTDRIYDLLGVGVGPFNLGLCSLLQPLDGIDSLFFEAKPHFHWHAGMLIGDATLQVPFMADLVTMVEPRSRFTYLNYLHEHGRLHQFYSYQSFYVPRVEYNHYCQWVSEQLDNIRFSARVVALEIVDGLFCLTVADQVTQERKLYRGRDLVVGVGTEPVWPKMANDFMQQENCIHSSGYVQNKRGLQAQKNITLVGSGQSAAEIFLDLLKDQPQFGYELNWLSRSRGFISMEYSKLGSEHFTPDYVEHFHALPEHSRLSAIQGQSHWYKGISIDTIREIYDCLYIQSIERPLPVVLQSRTELEHIAAAGSSLSLSFRQLDMQKKFTFDTHALILATGYDYVFPPFLSSLGQWLEFDGKGHAAVNRDYTLKTSANIKGRIYVQNAEIHSHGVGAPDLGMGAYRSASIINNVTNRVHYPVREKNAFQTFGIAPKWEQPGDALSNPLHIAASLA</sequence>
<dbReference type="EMBL" id="RBPQ01000117">
    <property type="protein sequence ID" value="RMO28293.1"/>
    <property type="molecule type" value="Genomic_DNA"/>
</dbReference>
<dbReference type="GO" id="GO:0016491">
    <property type="term" value="F:oxidoreductase activity"/>
    <property type="evidence" value="ECO:0007669"/>
    <property type="project" value="UniProtKB-KW"/>
</dbReference>
<reference evidence="8 9" key="1">
    <citation type="submission" date="2018-08" db="EMBL/GenBank/DDBJ databases">
        <title>Recombination of ecologically and evolutionarily significant loci maintains genetic cohesion in the Pseudomonas syringae species complex.</title>
        <authorList>
            <person name="Dillon M."/>
            <person name="Thakur S."/>
            <person name="Almeida R.N.D."/>
            <person name="Weir B.S."/>
            <person name="Guttman D.S."/>
        </authorList>
    </citation>
    <scope>NUCLEOTIDE SEQUENCE [LARGE SCALE GENOMIC DNA]</scope>
    <source>
        <strain evidence="8 9">ICMP 2788</strain>
    </source>
</reference>
<gene>
    <name evidence="8" type="ORF">ALQ44_00607</name>
</gene>
<evidence type="ECO:0000313" key="8">
    <source>
        <dbReference type="EMBL" id="RMO28293.1"/>
    </source>
</evidence>
<dbReference type="Gene3D" id="3.50.50.60">
    <property type="entry name" value="FAD/NAD(P)-binding domain"/>
    <property type="match status" value="1"/>
</dbReference>
<protein>
    <submittedName>
        <fullName evidence="8">Siderophore biosynthesis protein</fullName>
    </submittedName>
</protein>
<comment type="similarity">
    <text evidence="3">Belongs to the lysine N(6)-hydroxylase/L-ornithine N(5)-oxygenase family.</text>
</comment>
<evidence type="ECO:0000256" key="1">
    <source>
        <dbReference type="ARBA" id="ARBA00001974"/>
    </source>
</evidence>
<evidence type="ECO:0000313" key="9">
    <source>
        <dbReference type="Proteomes" id="UP000276886"/>
    </source>
</evidence>
<dbReference type="Proteomes" id="UP000276886">
    <property type="component" value="Unassembled WGS sequence"/>
</dbReference>
<dbReference type="AlphaFoldDB" id="A0A3M3CTU6"/>
<name>A0A3M3CTU6_PSESJ</name>
<dbReference type="PANTHER" id="PTHR42802">
    <property type="entry name" value="MONOOXYGENASE"/>
    <property type="match status" value="1"/>
</dbReference>
<comment type="caution">
    <text evidence="8">The sequence shown here is derived from an EMBL/GenBank/DDBJ whole genome shotgun (WGS) entry which is preliminary data.</text>
</comment>
<evidence type="ECO:0000256" key="4">
    <source>
        <dbReference type="ARBA" id="ARBA00022630"/>
    </source>
</evidence>
<evidence type="ECO:0000256" key="3">
    <source>
        <dbReference type="ARBA" id="ARBA00007588"/>
    </source>
</evidence>
<dbReference type="InterPro" id="IPR025700">
    <property type="entry name" value="Lys/Orn_oxygenase"/>
</dbReference>
<evidence type="ECO:0000256" key="2">
    <source>
        <dbReference type="ARBA" id="ARBA00004924"/>
    </source>
</evidence>
<keyword evidence="5" id="KW-0274">FAD</keyword>
<evidence type="ECO:0000256" key="7">
    <source>
        <dbReference type="ARBA" id="ARBA00023002"/>
    </source>
</evidence>
<dbReference type="Pfam" id="PF13434">
    <property type="entry name" value="Lys_Orn_oxgnase"/>
    <property type="match status" value="1"/>
</dbReference>
<keyword evidence="6" id="KW-0521">NADP</keyword>
<evidence type="ECO:0000256" key="5">
    <source>
        <dbReference type="ARBA" id="ARBA00022827"/>
    </source>
</evidence>